<proteinExistence type="inferred from homology"/>
<evidence type="ECO:0000256" key="3">
    <source>
        <dbReference type="SAM" id="MobiDB-lite"/>
    </source>
</evidence>
<dbReference type="PANTHER" id="PTHR31849">
    <property type="entry name" value="CYSTEINE-RICH PDF MOTIF DOMAIN-CONTAINING PROTEIN 1"/>
    <property type="match status" value="1"/>
</dbReference>
<evidence type="ECO:0000256" key="1">
    <source>
        <dbReference type="ARBA" id="ARBA00007917"/>
    </source>
</evidence>
<evidence type="ECO:0000259" key="4">
    <source>
        <dbReference type="Pfam" id="PF10170"/>
    </source>
</evidence>
<feature type="domain" description="Cysteine-rich DPF motif" evidence="4">
    <location>
        <begin position="110"/>
        <end position="143"/>
    </location>
</feature>
<dbReference type="Pfam" id="PF10170">
    <property type="entry name" value="C6_DPF"/>
    <property type="match status" value="1"/>
</dbReference>
<accession>A0A9W3HML1</accession>
<dbReference type="PANTHER" id="PTHR31849:SF1">
    <property type="entry name" value="CYSTEINE-RICH DPF MOTIF DOMAIN-CONTAINING PROTEIN 1"/>
    <property type="match status" value="1"/>
</dbReference>
<comment type="similarity">
    <text evidence="1">Belongs to the CDPF1 family.</text>
</comment>
<dbReference type="InterPro" id="IPR018785">
    <property type="entry name" value="CDPF1_dom"/>
</dbReference>
<reference evidence="5" key="1">
    <citation type="submission" date="2025-08" db="UniProtKB">
        <authorList>
            <consortium name="RefSeq"/>
        </authorList>
    </citation>
    <scope>IDENTIFICATION</scope>
    <source>
        <tissue evidence="5">Blood</tissue>
    </source>
</reference>
<evidence type="ECO:0000256" key="2">
    <source>
        <dbReference type="ARBA" id="ARBA00014801"/>
    </source>
</evidence>
<dbReference type="RefSeq" id="XP_045376513.1">
    <property type="nucleotide sequence ID" value="XM_045520557.1"/>
</dbReference>
<feature type="region of interest" description="Disordered" evidence="3">
    <location>
        <begin position="139"/>
        <end position="160"/>
    </location>
</feature>
<protein>
    <recommendedName>
        <fullName evidence="2">Cysteine-rich DPF motif domain-containing protein 1</fullName>
    </recommendedName>
</protein>
<organism evidence="5">
    <name type="scientific">Camelus bactrianus</name>
    <name type="common">Bactrian camel</name>
    <dbReference type="NCBI Taxonomy" id="9837"/>
    <lineage>
        <taxon>Eukaryota</taxon>
        <taxon>Metazoa</taxon>
        <taxon>Chordata</taxon>
        <taxon>Craniata</taxon>
        <taxon>Vertebrata</taxon>
        <taxon>Euteleostomi</taxon>
        <taxon>Mammalia</taxon>
        <taxon>Eutheria</taxon>
        <taxon>Laurasiatheria</taxon>
        <taxon>Artiodactyla</taxon>
        <taxon>Tylopoda</taxon>
        <taxon>Camelidae</taxon>
        <taxon>Camelus</taxon>
    </lineage>
</organism>
<dbReference type="InterPro" id="IPR042426">
    <property type="entry name" value="CDPF1"/>
</dbReference>
<gene>
    <name evidence="5" type="primary">CDPF1</name>
</gene>
<dbReference type="CTD" id="150383"/>
<name>A0A9W3HML1_CAMBA</name>
<sequence length="160" mass="18246">MEGGRWRSDWEKIIPRLKRPPVPRKEVYSVVRWHWRQSADPWPPGGELRHEGPLHRGQGQIPDPRLQMQFVRQAGVRGPGGRHHHSGAGWQGTAATSTQCLWSTEAAATPTMECSLFYSKRFCLPCVQENMDAFPQEIQQDLEKRKVPSKRPASQLGSRT</sequence>
<dbReference type="AlphaFoldDB" id="A0A9W3HML1"/>
<evidence type="ECO:0000313" key="5">
    <source>
        <dbReference type="RefSeq" id="XP_045376513.1"/>
    </source>
</evidence>